<sequence length="99" mass="11140">MITFVNVFTVQPESQDRAFHNISQVYTEAVKPQPGFISGQVLKSRDGTRVTAIALWESEADLQAMRTTPKFQAMHTPEFSAAIIANESHVYDELIQVEK</sequence>
<evidence type="ECO:0000259" key="1">
    <source>
        <dbReference type="PROSITE" id="PS51725"/>
    </source>
</evidence>
<accession>A0ABW6ICD7</accession>
<dbReference type="Proteomes" id="UP001600165">
    <property type="component" value="Unassembled WGS sequence"/>
</dbReference>
<dbReference type="PROSITE" id="PS51725">
    <property type="entry name" value="ABM"/>
    <property type="match status" value="1"/>
</dbReference>
<evidence type="ECO:0000313" key="2">
    <source>
        <dbReference type="EMBL" id="MFE4105828.1"/>
    </source>
</evidence>
<dbReference type="Pfam" id="PF03992">
    <property type="entry name" value="ABM"/>
    <property type="match status" value="1"/>
</dbReference>
<name>A0ABW6ICD7_9CYAN</name>
<dbReference type="SUPFAM" id="SSF54909">
    <property type="entry name" value="Dimeric alpha+beta barrel"/>
    <property type="match status" value="1"/>
</dbReference>
<gene>
    <name evidence="2" type="ORF">ACFVKH_06040</name>
</gene>
<dbReference type="EMBL" id="JBHZOL010000037">
    <property type="protein sequence ID" value="MFE4105828.1"/>
    <property type="molecule type" value="Genomic_DNA"/>
</dbReference>
<dbReference type="InterPro" id="IPR007138">
    <property type="entry name" value="ABM_dom"/>
</dbReference>
<dbReference type="GO" id="GO:0004497">
    <property type="term" value="F:monooxygenase activity"/>
    <property type="evidence" value="ECO:0007669"/>
    <property type="project" value="UniProtKB-KW"/>
</dbReference>
<feature type="domain" description="ABM" evidence="1">
    <location>
        <begin position="2"/>
        <end position="90"/>
    </location>
</feature>
<reference evidence="2 3" key="1">
    <citation type="submission" date="2024-10" db="EMBL/GenBank/DDBJ databases">
        <authorList>
            <person name="Ratan Roy A."/>
            <person name="Morales Sandoval P.H."/>
            <person name="De Los Santos Villalobos S."/>
            <person name="Chakraborty S."/>
            <person name="Mukherjee J."/>
        </authorList>
    </citation>
    <scope>NUCLEOTIDE SEQUENCE [LARGE SCALE GENOMIC DNA]</scope>
    <source>
        <strain evidence="2 3">S1</strain>
    </source>
</reference>
<dbReference type="InterPro" id="IPR011008">
    <property type="entry name" value="Dimeric_a/b-barrel"/>
</dbReference>
<keyword evidence="2" id="KW-0560">Oxidoreductase</keyword>
<organism evidence="2 3">
    <name type="scientific">Almyronema epifaneia S1</name>
    <dbReference type="NCBI Taxonomy" id="2991925"/>
    <lineage>
        <taxon>Bacteria</taxon>
        <taxon>Bacillati</taxon>
        <taxon>Cyanobacteriota</taxon>
        <taxon>Cyanophyceae</taxon>
        <taxon>Nodosilineales</taxon>
        <taxon>Nodosilineaceae</taxon>
        <taxon>Almyronema</taxon>
        <taxon>Almyronema epifaneia</taxon>
    </lineage>
</organism>
<keyword evidence="2" id="KW-0503">Monooxygenase</keyword>
<proteinExistence type="predicted"/>
<dbReference type="Gene3D" id="3.30.70.100">
    <property type="match status" value="1"/>
</dbReference>
<protein>
    <submittedName>
        <fullName evidence="2">Antibiotic biosynthesis monooxygenase family protein</fullName>
        <ecNumber evidence="2">1.14.-.-</ecNumber>
    </submittedName>
</protein>
<evidence type="ECO:0000313" key="3">
    <source>
        <dbReference type="Proteomes" id="UP001600165"/>
    </source>
</evidence>
<dbReference type="RefSeq" id="WP_377962996.1">
    <property type="nucleotide sequence ID" value="NZ_JBHZOL010000037.1"/>
</dbReference>
<keyword evidence="3" id="KW-1185">Reference proteome</keyword>
<comment type="caution">
    <text evidence="2">The sequence shown here is derived from an EMBL/GenBank/DDBJ whole genome shotgun (WGS) entry which is preliminary data.</text>
</comment>
<dbReference type="EC" id="1.14.-.-" evidence="2"/>